<evidence type="ECO:0000256" key="1">
    <source>
        <dbReference type="SAM" id="MobiDB-lite"/>
    </source>
</evidence>
<organism evidence="3 4">
    <name type="scientific">Lentinus brumalis</name>
    <dbReference type="NCBI Taxonomy" id="2498619"/>
    <lineage>
        <taxon>Eukaryota</taxon>
        <taxon>Fungi</taxon>
        <taxon>Dikarya</taxon>
        <taxon>Basidiomycota</taxon>
        <taxon>Agaricomycotina</taxon>
        <taxon>Agaricomycetes</taxon>
        <taxon>Polyporales</taxon>
        <taxon>Polyporaceae</taxon>
        <taxon>Lentinus</taxon>
    </lineage>
</organism>
<sequence length="593" mass="64236">MLPLLHSRGPRDSEVPEDPSPKERPSAECYYRPSGQGDLFLFSPSTCSLSSGGSSSSSSNSFDTLSYSYSPADIKTAPKLLSPPSRPVAGTSGSPLFVEAYLTGTEPKLMTRLSPSTPFDELFNSSPGGYWQAGDLSVSPISRHSSAIPADVACEVDSEDEAEPPGKLQSLLEYARSQDITDTPRSYRASSPSSLSSLSSVPSSPSALFSGLPASSSQTSRGRTPSCSPARLATARAALGSPFTMFSKATADSLLRRSSRAIPVSRTTRRSLATEILNQLGRPRSDCPVPGGSSSLAKRSSSPLPALSESDDENYDPSVHLMTRKRARLLAQVPSTHRKKRRTSTMAPTPPASTSEPAAAHSEDQDDDEPPTYLNRTLPLRIPIHDNFPLFYRRFPVSSVIDVELAAAHKISVLKVPDALPNAPRDAFDLYTPRFVKGRGTTKVGLCPMCHEKTARGGEGKKLWLSMKFSAFKFYHMQYAHGISPSTGRPFSPPIGFRTVSRANPGKHEKTQIMEGKCHKCKKWAPVEGIKDVPSKVKEIFWWKHAATCHQGSTIDGECDIFVEDDVFRAVVAAQEAGDEDAEGESVHEDDMD</sequence>
<dbReference type="PANTHER" id="PTHR28125:SF2">
    <property type="entry name" value="MEIOTIC EXPRESSION UP-REGULATED PROTEIN 26"/>
    <property type="match status" value="1"/>
</dbReference>
<protein>
    <recommendedName>
        <fullName evidence="2">Transcription regulator Rua1 C-terminal domain-containing protein</fullName>
    </recommendedName>
</protein>
<feature type="compositionally biased region" description="Polar residues" evidence="1">
    <location>
        <begin position="213"/>
        <end position="227"/>
    </location>
</feature>
<dbReference type="OrthoDB" id="5595379at2759"/>
<evidence type="ECO:0000313" key="4">
    <source>
        <dbReference type="Proteomes" id="UP000256964"/>
    </source>
</evidence>
<accession>A0A371CWK3</accession>
<evidence type="ECO:0000259" key="2">
    <source>
        <dbReference type="Pfam" id="PF14616"/>
    </source>
</evidence>
<dbReference type="AlphaFoldDB" id="A0A371CWK3"/>
<feature type="region of interest" description="Disordered" evidence="1">
    <location>
        <begin position="179"/>
        <end position="229"/>
    </location>
</feature>
<feature type="region of interest" description="Disordered" evidence="1">
    <location>
        <begin position="277"/>
        <end position="374"/>
    </location>
</feature>
<dbReference type="STRING" id="139420.A0A371CWK3"/>
<feature type="compositionally biased region" description="Low complexity" evidence="1">
    <location>
        <begin position="190"/>
        <end position="210"/>
    </location>
</feature>
<dbReference type="Proteomes" id="UP000256964">
    <property type="component" value="Unassembled WGS sequence"/>
</dbReference>
<keyword evidence="4" id="KW-1185">Reference proteome</keyword>
<feature type="domain" description="Transcription regulator Rua1 C-terminal" evidence="2">
    <location>
        <begin position="426"/>
        <end position="550"/>
    </location>
</feature>
<feature type="compositionally biased region" description="Low complexity" evidence="1">
    <location>
        <begin position="344"/>
        <end position="360"/>
    </location>
</feature>
<dbReference type="PANTHER" id="PTHR28125">
    <property type="entry name" value="MEIOTIC EXPRESSION UP-REGULATED PROTEIN 26"/>
    <property type="match status" value="1"/>
</dbReference>
<reference evidence="3 4" key="1">
    <citation type="journal article" date="2018" name="Biotechnol. Biofuels">
        <title>Integrative visual omics of the white-rot fungus Polyporus brumalis exposes the biotechnological potential of its oxidative enzymes for delignifying raw plant biomass.</title>
        <authorList>
            <person name="Miyauchi S."/>
            <person name="Rancon A."/>
            <person name="Drula E."/>
            <person name="Hage H."/>
            <person name="Chaduli D."/>
            <person name="Favel A."/>
            <person name="Grisel S."/>
            <person name="Henrissat B."/>
            <person name="Herpoel-Gimbert I."/>
            <person name="Ruiz-Duenas F.J."/>
            <person name="Chevret D."/>
            <person name="Hainaut M."/>
            <person name="Lin J."/>
            <person name="Wang M."/>
            <person name="Pangilinan J."/>
            <person name="Lipzen A."/>
            <person name="Lesage-Meessen L."/>
            <person name="Navarro D."/>
            <person name="Riley R."/>
            <person name="Grigoriev I.V."/>
            <person name="Zhou S."/>
            <person name="Raouche S."/>
            <person name="Rosso M.N."/>
        </authorList>
    </citation>
    <scope>NUCLEOTIDE SEQUENCE [LARGE SCALE GENOMIC DNA]</scope>
    <source>
        <strain evidence="3 4">BRFM 1820</strain>
    </source>
</reference>
<dbReference type="EMBL" id="KZ857447">
    <property type="protein sequence ID" value="RDX44672.1"/>
    <property type="molecule type" value="Genomic_DNA"/>
</dbReference>
<evidence type="ECO:0000313" key="3">
    <source>
        <dbReference type="EMBL" id="RDX44672.1"/>
    </source>
</evidence>
<dbReference type="InterPro" id="IPR028012">
    <property type="entry name" value="Rua1_C"/>
</dbReference>
<gene>
    <name evidence="3" type="ORF">OH76DRAFT_1474332</name>
</gene>
<feature type="region of interest" description="Disordered" evidence="1">
    <location>
        <begin position="1"/>
        <end position="32"/>
    </location>
</feature>
<dbReference type="Pfam" id="PF14616">
    <property type="entry name" value="Rua1_C"/>
    <property type="match status" value="1"/>
</dbReference>
<proteinExistence type="predicted"/>
<name>A0A371CWK3_9APHY</name>
<feature type="compositionally biased region" description="Basic and acidic residues" evidence="1">
    <location>
        <begin position="9"/>
        <end position="26"/>
    </location>
</feature>
<feature type="compositionally biased region" description="Low complexity" evidence="1">
    <location>
        <begin position="290"/>
        <end position="308"/>
    </location>
</feature>